<dbReference type="OrthoDB" id="5071263at2759"/>
<dbReference type="Proteomes" id="UP000242791">
    <property type="component" value="Unassembled WGS sequence"/>
</dbReference>
<protein>
    <submittedName>
        <fullName evidence="2">Uncharacterized protein</fullName>
    </submittedName>
</protein>
<evidence type="ECO:0000313" key="2">
    <source>
        <dbReference type="EMBL" id="OJD23035.1"/>
    </source>
</evidence>
<name>A0A1J9QS42_9EURO</name>
<evidence type="ECO:0000256" key="1">
    <source>
        <dbReference type="SAM" id="MobiDB-lite"/>
    </source>
</evidence>
<reference evidence="2 3" key="1">
    <citation type="submission" date="2015-08" db="EMBL/GenBank/DDBJ databases">
        <title>Emmonsia species relationships and genome sequence.</title>
        <authorList>
            <person name="Cuomo C.A."/>
            <person name="Schwartz I.S."/>
            <person name="Kenyon C."/>
            <person name="De Hoog G.S."/>
            <person name="Govender N.P."/>
            <person name="Botha A."/>
            <person name="Moreno L."/>
            <person name="De Vries M."/>
            <person name="Munoz J.F."/>
            <person name="Stielow J.B."/>
        </authorList>
    </citation>
    <scope>NUCLEOTIDE SEQUENCE [LARGE SCALE GENOMIC DNA]</scope>
    <source>
        <strain evidence="2 3">EI222</strain>
    </source>
</reference>
<dbReference type="VEuPathDB" id="FungiDB:ACJ73_05614"/>
<gene>
    <name evidence="2" type="ORF">ACJ73_05614</name>
</gene>
<dbReference type="AlphaFoldDB" id="A0A1J9QS42"/>
<organism evidence="2 3">
    <name type="scientific">Blastomyces percursus</name>
    <dbReference type="NCBI Taxonomy" id="1658174"/>
    <lineage>
        <taxon>Eukaryota</taxon>
        <taxon>Fungi</taxon>
        <taxon>Dikarya</taxon>
        <taxon>Ascomycota</taxon>
        <taxon>Pezizomycotina</taxon>
        <taxon>Eurotiomycetes</taxon>
        <taxon>Eurotiomycetidae</taxon>
        <taxon>Onygenales</taxon>
        <taxon>Ajellomycetaceae</taxon>
        <taxon>Blastomyces</taxon>
    </lineage>
</organism>
<evidence type="ECO:0000313" key="3">
    <source>
        <dbReference type="Proteomes" id="UP000242791"/>
    </source>
</evidence>
<sequence length="86" mass="9686">MARASSSTVQTLVRWSGYYKELLTPEFQQVVDHYLVNDAAKKVGEIESIEILHRNDGSSPIHPSHYHPKDKELIISARTKPTNGPT</sequence>
<comment type="caution">
    <text evidence="2">The sequence shown here is derived from an EMBL/GenBank/DDBJ whole genome shotgun (WGS) entry which is preliminary data.</text>
</comment>
<dbReference type="EMBL" id="LGTZ01000893">
    <property type="protein sequence ID" value="OJD23035.1"/>
    <property type="molecule type" value="Genomic_DNA"/>
</dbReference>
<keyword evidence="3" id="KW-1185">Reference proteome</keyword>
<accession>A0A1J9QS42</accession>
<proteinExistence type="predicted"/>
<feature type="region of interest" description="Disordered" evidence="1">
    <location>
        <begin position="56"/>
        <end position="86"/>
    </location>
</feature>